<keyword evidence="2" id="KW-1185">Reference proteome</keyword>
<organism evidence="1 2">
    <name type="scientific">Gordonia pseudamarae</name>
    <dbReference type="NCBI Taxonomy" id="2831662"/>
    <lineage>
        <taxon>Bacteria</taxon>
        <taxon>Bacillati</taxon>
        <taxon>Actinomycetota</taxon>
        <taxon>Actinomycetes</taxon>
        <taxon>Mycobacteriales</taxon>
        <taxon>Gordoniaceae</taxon>
        <taxon>Gordonia</taxon>
    </lineage>
</organism>
<accession>A0ABX6ILT2</accession>
<dbReference type="RefSeq" id="WP_260840144.1">
    <property type="nucleotide sequence ID" value="NZ_CP045809.1"/>
</dbReference>
<dbReference type="SUPFAM" id="SSF53271">
    <property type="entry name" value="PRTase-like"/>
    <property type="match status" value="1"/>
</dbReference>
<dbReference type="InterPro" id="IPR029057">
    <property type="entry name" value="PRTase-like"/>
</dbReference>
<evidence type="ECO:0000313" key="2">
    <source>
        <dbReference type="Proteomes" id="UP001059836"/>
    </source>
</evidence>
<dbReference type="InterPro" id="IPR000836">
    <property type="entry name" value="PRTase_dom"/>
</dbReference>
<name>A0ABX6ILT2_9ACTN</name>
<sequence>MQTGELAVRFETHFGYFKGCPFMYLSEFHPPARPCRIESSWRAKPADDGDRWRRLYLKTPQLPLTHIAACFDSKYRTVAVPASRPEYNRCLEFRSGFPDGLAGLVSLLETGLCLPAPAPFDLVLALDRYKTIDEDVPADQWANTEVGQLIHQAKYFTYSPGKQKQAREALAARLAAAIERHPAYRDAPYLLSVPGSSGTGNSTGERVAHLVAEATHKQLIQTIGPARAPRKADPSLDVRGLFSSPTMLDGPCVIVDDVWHTGATCTEVARVAKLAGAHAVYGLVGARTMRN</sequence>
<gene>
    <name evidence="1" type="ORF">GII31_20175</name>
</gene>
<dbReference type="Gene3D" id="3.40.50.2020">
    <property type="match status" value="1"/>
</dbReference>
<evidence type="ECO:0008006" key="3">
    <source>
        <dbReference type="Google" id="ProtNLM"/>
    </source>
</evidence>
<dbReference type="CDD" id="cd06223">
    <property type="entry name" value="PRTases_typeI"/>
    <property type="match status" value="1"/>
</dbReference>
<protein>
    <recommendedName>
        <fullName evidence="3">Amidophosphoribosyltransferase</fullName>
    </recommendedName>
</protein>
<dbReference type="Proteomes" id="UP001059836">
    <property type="component" value="Chromosome"/>
</dbReference>
<evidence type="ECO:0000313" key="1">
    <source>
        <dbReference type="EMBL" id="QHN36867.1"/>
    </source>
</evidence>
<reference evidence="1" key="1">
    <citation type="journal article" date="2021" name="Nat. Microbiol.">
        <title>Cocultivation of an ultrasmall environmental parasitic bacterium with lytic ability against bacteria associated with wastewater foams.</title>
        <authorList>
            <person name="Batinovic S."/>
            <person name="Rose J.J.A."/>
            <person name="Ratcliffe J."/>
            <person name="Seviour R.J."/>
            <person name="Petrovski S."/>
        </authorList>
    </citation>
    <scope>NUCLEOTIDE SEQUENCE</scope>
    <source>
        <strain evidence="1">CON9</strain>
    </source>
</reference>
<dbReference type="EMBL" id="CP045809">
    <property type="protein sequence ID" value="QHN36867.1"/>
    <property type="molecule type" value="Genomic_DNA"/>
</dbReference>
<proteinExistence type="predicted"/>